<dbReference type="PROSITE" id="PS01046">
    <property type="entry name" value="LON_SER"/>
    <property type="match status" value="1"/>
</dbReference>
<evidence type="ECO:0000256" key="5">
    <source>
        <dbReference type="ARBA" id="ARBA00022840"/>
    </source>
</evidence>
<evidence type="ECO:0000256" key="4">
    <source>
        <dbReference type="ARBA" id="ARBA00022825"/>
    </source>
</evidence>
<evidence type="ECO:0000256" key="3">
    <source>
        <dbReference type="ARBA" id="ARBA00022801"/>
    </source>
</evidence>
<organism evidence="8 9">
    <name type="scientific">Gigaspora margarita</name>
    <dbReference type="NCBI Taxonomy" id="4874"/>
    <lineage>
        <taxon>Eukaryota</taxon>
        <taxon>Fungi</taxon>
        <taxon>Fungi incertae sedis</taxon>
        <taxon>Mucoromycota</taxon>
        <taxon>Glomeromycotina</taxon>
        <taxon>Glomeromycetes</taxon>
        <taxon>Diversisporales</taxon>
        <taxon>Gigasporaceae</taxon>
        <taxon>Gigaspora</taxon>
    </lineage>
</organism>
<keyword evidence="2" id="KW-0547">Nucleotide-binding</keyword>
<dbReference type="Proteomes" id="UP000789901">
    <property type="component" value="Unassembled WGS sequence"/>
</dbReference>
<dbReference type="Pfam" id="PF05362">
    <property type="entry name" value="Lon_C"/>
    <property type="match status" value="1"/>
</dbReference>
<accession>A0ABN7W846</accession>
<sequence>TFDTLDIDKTRSQLEEDHYGLETVKKRILEFLAVLKLKDDMKGPILCLLGPPGVGKTSLGKSIASALGRKFHRISLGGVRDEAEIRGHRRTYLGAMPGLIAQGLRRVGVNNPVFLLDEIDKVGHLSLHGDPSAALLEVLDPEQNSTFNDHYLNVPLDLSKVLFIATANQIDPISPPLLDRMELIRISGYTFEEKLHIAKRHLLPKQIASHGLKPGYVKISNEALLKIATGYTREAGVRNLEREIAGVCRAKAVEYANANDNEKTNTYCSEITIDDIVAILGVEKFDDDIAERMTKPGVVTGLAWTASGSGGILFIEATQMPGKGNLQLTGKLGEVIKESAQISISWVRAHSFQLGITTARTESTFFSQRDVHIHFPSGAVAKDGPSAGVALITALVSLFAHRCVPPTTAMTGEITLRGQVLPVGGVKEKIIAAHRAGINKVILPSRNRKDVDGDVPVNVKENIEIVYADNVYDVLQAAFDGEKIWMEPSSIVGVESRL</sequence>
<keyword evidence="9" id="KW-1185">Reference proteome</keyword>
<dbReference type="InterPro" id="IPR027417">
    <property type="entry name" value="P-loop_NTPase"/>
</dbReference>
<dbReference type="Gene3D" id="3.40.50.300">
    <property type="entry name" value="P-loop containing nucleotide triphosphate hydrolases"/>
    <property type="match status" value="1"/>
</dbReference>
<dbReference type="InterPro" id="IPR008268">
    <property type="entry name" value="Peptidase_S16_AS"/>
</dbReference>
<dbReference type="SMART" id="SM00382">
    <property type="entry name" value="AAA"/>
    <property type="match status" value="1"/>
</dbReference>
<dbReference type="InterPro" id="IPR003959">
    <property type="entry name" value="ATPase_AAA_core"/>
</dbReference>
<evidence type="ECO:0000256" key="6">
    <source>
        <dbReference type="PROSITE-ProRule" id="PRU01122"/>
    </source>
</evidence>
<evidence type="ECO:0000256" key="2">
    <source>
        <dbReference type="ARBA" id="ARBA00022741"/>
    </source>
</evidence>
<dbReference type="InterPro" id="IPR003593">
    <property type="entry name" value="AAA+_ATPase"/>
</dbReference>
<evidence type="ECO:0000256" key="1">
    <source>
        <dbReference type="ARBA" id="ARBA00022670"/>
    </source>
</evidence>
<reference evidence="8 9" key="1">
    <citation type="submission" date="2021-06" db="EMBL/GenBank/DDBJ databases">
        <authorList>
            <person name="Kallberg Y."/>
            <person name="Tangrot J."/>
            <person name="Rosling A."/>
        </authorList>
    </citation>
    <scope>NUCLEOTIDE SEQUENCE [LARGE SCALE GENOMIC DNA]</scope>
    <source>
        <strain evidence="8 9">120-4 pot B 10/14</strain>
    </source>
</reference>
<evidence type="ECO:0000313" key="9">
    <source>
        <dbReference type="Proteomes" id="UP000789901"/>
    </source>
</evidence>
<dbReference type="Gene3D" id="3.30.230.10">
    <property type="match status" value="1"/>
</dbReference>
<dbReference type="Pfam" id="PF22667">
    <property type="entry name" value="Lon_lid"/>
    <property type="match status" value="1"/>
</dbReference>
<feature type="active site" evidence="6">
    <location>
        <position position="429"/>
    </location>
</feature>
<comment type="similarity">
    <text evidence="6">Belongs to the peptidase S16 family.</text>
</comment>
<evidence type="ECO:0000259" key="7">
    <source>
        <dbReference type="PROSITE" id="PS51786"/>
    </source>
</evidence>
<feature type="non-terminal residue" evidence="8">
    <location>
        <position position="1"/>
    </location>
</feature>
<evidence type="ECO:0000313" key="8">
    <source>
        <dbReference type="EMBL" id="CAG8820031.1"/>
    </source>
</evidence>
<feature type="active site" evidence="6">
    <location>
        <position position="386"/>
    </location>
</feature>
<dbReference type="PROSITE" id="PS51786">
    <property type="entry name" value="LON_PROTEOLYTIC"/>
    <property type="match status" value="1"/>
</dbReference>
<dbReference type="InterPro" id="IPR054594">
    <property type="entry name" value="Lon_lid"/>
</dbReference>
<dbReference type="Pfam" id="PF00004">
    <property type="entry name" value="AAA"/>
    <property type="match status" value="1"/>
</dbReference>
<dbReference type="InterPro" id="IPR008269">
    <property type="entry name" value="Lon_proteolytic"/>
</dbReference>
<keyword evidence="1 6" id="KW-0645">Protease</keyword>
<dbReference type="SUPFAM" id="SSF54211">
    <property type="entry name" value="Ribosomal protein S5 domain 2-like"/>
    <property type="match status" value="1"/>
</dbReference>
<dbReference type="InterPro" id="IPR014721">
    <property type="entry name" value="Ribsml_uS5_D2-typ_fold_subgr"/>
</dbReference>
<dbReference type="SUPFAM" id="SSF52540">
    <property type="entry name" value="P-loop containing nucleoside triphosphate hydrolases"/>
    <property type="match status" value="1"/>
</dbReference>
<dbReference type="InterPro" id="IPR004815">
    <property type="entry name" value="Lon_bac/euk-typ"/>
</dbReference>
<keyword evidence="5" id="KW-0067">ATP-binding</keyword>
<dbReference type="PANTHER" id="PTHR10046">
    <property type="entry name" value="ATP DEPENDENT LON PROTEASE FAMILY MEMBER"/>
    <property type="match status" value="1"/>
</dbReference>
<dbReference type="EMBL" id="CAJVQB010033613">
    <property type="protein sequence ID" value="CAG8820031.1"/>
    <property type="molecule type" value="Genomic_DNA"/>
</dbReference>
<proteinExistence type="inferred from homology"/>
<keyword evidence="4 6" id="KW-0720">Serine protease</keyword>
<protein>
    <submittedName>
        <fullName evidence="8">16750_t:CDS:1</fullName>
    </submittedName>
</protein>
<dbReference type="Gene3D" id="1.10.8.60">
    <property type="match status" value="1"/>
</dbReference>
<comment type="caution">
    <text evidence="8">The sequence shown here is derived from an EMBL/GenBank/DDBJ whole genome shotgun (WGS) entry which is preliminary data.</text>
</comment>
<name>A0ABN7W846_GIGMA</name>
<dbReference type="InterPro" id="IPR027065">
    <property type="entry name" value="Lon_Prtase"/>
</dbReference>
<gene>
    <name evidence="8" type="ORF">GMARGA_LOCUS27465</name>
</gene>
<keyword evidence="3 6" id="KW-0378">Hydrolase</keyword>
<feature type="domain" description="Lon proteolytic" evidence="7">
    <location>
        <begin position="293"/>
        <end position="481"/>
    </location>
</feature>
<dbReference type="InterPro" id="IPR020568">
    <property type="entry name" value="Ribosomal_Su5_D2-typ_SF"/>
</dbReference>
<dbReference type="CDD" id="cd19500">
    <property type="entry name" value="RecA-like_Lon"/>
    <property type="match status" value="1"/>
</dbReference>
<dbReference type="NCBIfam" id="TIGR00763">
    <property type="entry name" value="lon"/>
    <property type="match status" value="1"/>
</dbReference>
<dbReference type="PRINTS" id="PR00830">
    <property type="entry name" value="ENDOLAPTASE"/>
</dbReference>